<accession>A0AAV2YNQ6</accession>
<gene>
    <name evidence="1" type="ORF">N0F65_013010</name>
</gene>
<reference evidence="1" key="2">
    <citation type="journal article" date="2023" name="Microbiol Resour">
        <title>Decontamination and Annotation of the Draft Genome Sequence of the Oomycete Lagenidium giganteum ARSEF 373.</title>
        <authorList>
            <person name="Morgan W.R."/>
            <person name="Tartar A."/>
        </authorList>
    </citation>
    <scope>NUCLEOTIDE SEQUENCE</scope>
    <source>
        <strain evidence="1">ARSEF 373</strain>
    </source>
</reference>
<evidence type="ECO:0000313" key="2">
    <source>
        <dbReference type="Proteomes" id="UP001146120"/>
    </source>
</evidence>
<keyword evidence="2" id="KW-1185">Reference proteome</keyword>
<sequence>MTVFPRGLRGPLPAMLMDIELSTTNLTELPPDLHEQWHGMASFYFEFAKLRDFSTTLLKLKVDDLSLIGNQLTAIPDTIQGALTLALSKNPITALPANRSDAQVPFGFLCLEDTLVKDLTG</sequence>
<dbReference type="Proteomes" id="UP001146120">
    <property type="component" value="Unassembled WGS sequence"/>
</dbReference>
<dbReference type="Gene3D" id="3.80.10.10">
    <property type="entry name" value="Ribonuclease Inhibitor"/>
    <property type="match status" value="1"/>
</dbReference>
<protein>
    <submittedName>
        <fullName evidence="1">Uncharacterized protein</fullName>
    </submittedName>
</protein>
<reference evidence="1" key="1">
    <citation type="submission" date="2022-11" db="EMBL/GenBank/DDBJ databases">
        <authorList>
            <person name="Morgan W.R."/>
            <person name="Tartar A."/>
        </authorList>
    </citation>
    <scope>NUCLEOTIDE SEQUENCE</scope>
    <source>
        <strain evidence="1">ARSEF 373</strain>
    </source>
</reference>
<dbReference type="EMBL" id="DAKRPA010000204">
    <property type="protein sequence ID" value="DAZ95441.1"/>
    <property type="molecule type" value="Genomic_DNA"/>
</dbReference>
<dbReference type="InterPro" id="IPR032675">
    <property type="entry name" value="LRR_dom_sf"/>
</dbReference>
<evidence type="ECO:0000313" key="1">
    <source>
        <dbReference type="EMBL" id="DAZ95441.1"/>
    </source>
</evidence>
<organism evidence="1 2">
    <name type="scientific">Lagenidium giganteum</name>
    <dbReference type="NCBI Taxonomy" id="4803"/>
    <lineage>
        <taxon>Eukaryota</taxon>
        <taxon>Sar</taxon>
        <taxon>Stramenopiles</taxon>
        <taxon>Oomycota</taxon>
        <taxon>Peronosporomycetes</taxon>
        <taxon>Pythiales</taxon>
        <taxon>Pythiaceae</taxon>
    </lineage>
</organism>
<dbReference type="AlphaFoldDB" id="A0AAV2YNQ6"/>
<name>A0AAV2YNQ6_9STRA</name>
<comment type="caution">
    <text evidence="1">The sequence shown here is derived from an EMBL/GenBank/DDBJ whole genome shotgun (WGS) entry which is preliminary data.</text>
</comment>
<dbReference type="SUPFAM" id="SSF52058">
    <property type="entry name" value="L domain-like"/>
    <property type="match status" value="1"/>
</dbReference>
<proteinExistence type="predicted"/>